<dbReference type="AlphaFoldDB" id="A0A4R6RPM5"/>
<evidence type="ECO:0000259" key="2">
    <source>
        <dbReference type="Pfam" id="PF12146"/>
    </source>
</evidence>
<dbReference type="InterPro" id="IPR051044">
    <property type="entry name" value="MAG_DAG_Lipase"/>
</dbReference>
<evidence type="ECO:0000256" key="1">
    <source>
        <dbReference type="SAM" id="SignalP"/>
    </source>
</evidence>
<gene>
    <name evidence="3" type="ORF">EV672_101745</name>
</gene>
<dbReference type="RefSeq" id="WP_133606308.1">
    <property type="nucleotide sequence ID" value="NZ_SNXW01000001.1"/>
</dbReference>
<dbReference type="InterPro" id="IPR022742">
    <property type="entry name" value="Hydrolase_4"/>
</dbReference>
<organism evidence="3 4">
    <name type="scientific">Aquabacterium commune</name>
    <dbReference type="NCBI Taxonomy" id="70586"/>
    <lineage>
        <taxon>Bacteria</taxon>
        <taxon>Pseudomonadati</taxon>
        <taxon>Pseudomonadota</taxon>
        <taxon>Betaproteobacteria</taxon>
        <taxon>Burkholderiales</taxon>
        <taxon>Aquabacterium</taxon>
    </lineage>
</organism>
<feature type="chain" id="PRO_5020361153" evidence="1">
    <location>
        <begin position="45"/>
        <end position="458"/>
    </location>
</feature>
<dbReference type="OrthoDB" id="9806902at2"/>
<reference evidence="3 4" key="1">
    <citation type="submission" date="2019-03" db="EMBL/GenBank/DDBJ databases">
        <title>Genomic Encyclopedia of Type Strains, Phase IV (KMG-IV): sequencing the most valuable type-strain genomes for metagenomic binning, comparative biology and taxonomic classification.</title>
        <authorList>
            <person name="Goeker M."/>
        </authorList>
    </citation>
    <scope>NUCLEOTIDE SEQUENCE [LARGE SCALE GENOMIC DNA]</scope>
    <source>
        <strain evidence="3 4">DSM 11901</strain>
    </source>
</reference>
<keyword evidence="4" id="KW-1185">Reference proteome</keyword>
<proteinExistence type="predicted"/>
<protein>
    <submittedName>
        <fullName evidence="3">Lysophospholipase</fullName>
    </submittedName>
</protein>
<dbReference type="EMBL" id="SNXW01000001">
    <property type="protein sequence ID" value="TDP88592.1"/>
    <property type="molecule type" value="Genomic_DNA"/>
</dbReference>
<feature type="signal peptide" evidence="1">
    <location>
        <begin position="1"/>
        <end position="44"/>
    </location>
</feature>
<dbReference type="InterPro" id="IPR029058">
    <property type="entry name" value="AB_hydrolase_fold"/>
</dbReference>
<evidence type="ECO:0000313" key="3">
    <source>
        <dbReference type="EMBL" id="TDP88592.1"/>
    </source>
</evidence>
<dbReference type="Gene3D" id="3.40.50.1820">
    <property type="entry name" value="alpha/beta hydrolase"/>
    <property type="match status" value="1"/>
</dbReference>
<evidence type="ECO:0000313" key="4">
    <source>
        <dbReference type="Proteomes" id="UP000294593"/>
    </source>
</evidence>
<dbReference type="Pfam" id="PF12146">
    <property type="entry name" value="Hydrolase_4"/>
    <property type="match status" value="1"/>
</dbReference>
<dbReference type="PANTHER" id="PTHR11614">
    <property type="entry name" value="PHOSPHOLIPASE-RELATED"/>
    <property type="match status" value="1"/>
</dbReference>
<keyword evidence="1" id="KW-0732">Signal</keyword>
<accession>A0A4R6RPM5</accession>
<name>A0A4R6RPM5_9BURK</name>
<sequence length="458" mass="49546">MPMSASISLRVRLRLRSCWRSQGRFALPALALALALLALGPARAGDVPATAPVQASPPSAWPELQVSPAQAQAYTLSDEARFAQSGWQAIEQASMQLAERRIGSFEGVPTGALVGMLGRPVRIHFRFHTHRHEQRGAVIVVPGFTEGLSVYQEVVHDLLRNGYSVYIHDHRGQGFSSRLLGGEDQADKGHVDRFDRLVADFERFTALVRQARAADPVQAQRPIFLLAHSMGGAVVALHLARRGGDTPFAAAALVTPMFEPTVAARDVPQRKAPWADRQLRQWCHSGAFGLPFSLPCLSAKRVRGDGFAADLAAFEALPDPASAALTHSVVRHRMRWFNRAGRCDGPDCGHGDARVAGPTLQWVDQACAGAAEARGPGAARIAVPVLVLQGGEDVIVEPEAQQVFCDQVNAGRQRLSGGCTGLRLPEARHGLLVEADHLRQPALVRVLSFWDEAVRRAP</sequence>
<dbReference type="Proteomes" id="UP000294593">
    <property type="component" value="Unassembled WGS sequence"/>
</dbReference>
<feature type="domain" description="Serine aminopeptidase S33" evidence="2">
    <location>
        <begin position="133"/>
        <end position="281"/>
    </location>
</feature>
<comment type="caution">
    <text evidence="3">The sequence shown here is derived from an EMBL/GenBank/DDBJ whole genome shotgun (WGS) entry which is preliminary data.</text>
</comment>
<dbReference type="SUPFAM" id="SSF53474">
    <property type="entry name" value="alpha/beta-Hydrolases"/>
    <property type="match status" value="1"/>
</dbReference>